<dbReference type="Proteomes" id="UP001056255">
    <property type="component" value="Chromosome I"/>
</dbReference>
<dbReference type="RefSeq" id="WP_002540961.1">
    <property type="nucleotide sequence ID" value="NZ_CP082275.1"/>
</dbReference>
<feature type="transmembrane region" description="Helical" evidence="1">
    <location>
        <begin position="12"/>
        <end position="31"/>
    </location>
</feature>
<feature type="transmembrane region" description="Helical" evidence="1">
    <location>
        <begin position="109"/>
        <end position="134"/>
    </location>
</feature>
<keyword evidence="1" id="KW-0812">Transmembrane</keyword>
<evidence type="ECO:0000256" key="1">
    <source>
        <dbReference type="SAM" id="Phobius"/>
    </source>
</evidence>
<feature type="transmembrane region" description="Helical" evidence="1">
    <location>
        <begin position="146"/>
        <end position="168"/>
    </location>
</feature>
<protein>
    <submittedName>
        <fullName evidence="2">DUF2975 domain-containing protein</fullName>
    </submittedName>
</protein>
<dbReference type="EMBL" id="CP082275">
    <property type="protein sequence ID" value="USH01705.1"/>
    <property type="molecule type" value="Genomic_DNA"/>
</dbReference>
<keyword evidence="3" id="KW-1185">Reference proteome</keyword>
<keyword evidence="1" id="KW-1133">Transmembrane helix</keyword>
<name>A0ABY4WRN4_9GAMM</name>
<accession>A0ABY4WRN4</accession>
<evidence type="ECO:0000313" key="3">
    <source>
        <dbReference type="Proteomes" id="UP001056255"/>
    </source>
</evidence>
<evidence type="ECO:0000313" key="2">
    <source>
        <dbReference type="EMBL" id="USH01705.1"/>
    </source>
</evidence>
<proteinExistence type="predicted"/>
<dbReference type="InterPro" id="IPR021354">
    <property type="entry name" value="DUF2975"/>
</dbReference>
<keyword evidence="1" id="KW-0472">Membrane</keyword>
<feature type="transmembrane region" description="Helical" evidence="1">
    <location>
        <begin position="66"/>
        <end position="89"/>
    </location>
</feature>
<gene>
    <name evidence="2" type="ORF">K6Q96_12540</name>
</gene>
<reference evidence="2" key="1">
    <citation type="submission" date="2021-08" db="EMBL/GenBank/DDBJ databases">
        <authorList>
            <person name="Sakaguchi M."/>
            <person name="Kikuchi T."/>
            <person name="Urbanczyk H."/>
        </authorList>
    </citation>
    <scope>NUCLEOTIDE SEQUENCE</scope>
    <source>
        <strain evidence="2">020920N</strain>
    </source>
</reference>
<dbReference type="Pfam" id="PF11188">
    <property type="entry name" value="DUF2975"/>
    <property type="match status" value="1"/>
</dbReference>
<organism evidence="2 3">
    <name type="scientific">Grimontia kaedaensis</name>
    <dbReference type="NCBI Taxonomy" id="2872157"/>
    <lineage>
        <taxon>Bacteria</taxon>
        <taxon>Pseudomonadati</taxon>
        <taxon>Pseudomonadota</taxon>
        <taxon>Gammaproteobacteria</taxon>
        <taxon>Vibrionales</taxon>
        <taxon>Vibrionaceae</taxon>
        <taxon>Grimontia</taxon>
    </lineage>
</organism>
<sequence length="182" mass="20475">MQKIQTYSRNIRRAIQLLMCLLPLGAIYYWMTAQTDMDFISRFGIVGDTRDISAYTSAPLTLETRIFAVLASALPIGVLLYGMALLVKLFRRYESAEIFSVDTANCYRLLGFTFFYWVLANLVFGGLISVILSFNNPPGERVLSLSLGSVDIVTVLCGFMILTVGWVMREAQIIAEEHQHTI</sequence>